<proteinExistence type="predicted"/>
<feature type="compositionally biased region" description="Polar residues" evidence="1">
    <location>
        <begin position="105"/>
        <end position="117"/>
    </location>
</feature>
<dbReference type="Proteomes" id="UP000518288">
    <property type="component" value="Unassembled WGS sequence"/>
</dbReference>
<feature type="compositionally biased region" description="Low complexity" evidence="1">
    <location>
        <begin position="78"/>
        <end position="90"/>
    </location>
</feature>
<name>A0A7Y9U7E5_9BURK</name>
<dbReference type="EMBL" id="JACCFH010000001">
    <property type="protein sequence ID" value="NYG33717.1"/>
    <property type="molecule type" value="Genomic_DNA"/>
</dbReference>
<dbReference type="RefSeq" id="WP_179634452.1">
    <property type="nucleotide sequence ID" value="NZ_JACCFH010000001.1"/>
</dbReference>
<organism evidence="2 3">
    <name type="scientific">Sphaerotilus montanus</name>
    <dbReference type="NCBI Taxonomy" id="522889"/>
    <lineage>
        <taxon>Bacteria</taxon>
        <taxon>Pseudomonadati</taxon>
        <taxon>Pseudomonadota</taxon>
        <taxon>Betaproteobacteria</taxon>
        <taxon>Burkholderiales</taxon>
        <taxon>Sphaerotilaceae</taxon>
        <taxon>Sphaerotilus</taxon>
    </lineage>
</organism>
<comment type="caution">
    <text evidence="2">The sequence shown here is derived from an EMBL/GenBank/DDBJ whole genome shotgun (WGS) entry which is preliminary data.</text>
</comment>
<dbReference type="AlphaFoldDB" id="A0A7Y9U7E5"/>
<gene>
    <name evidence="2" type="ORF">BDD16_002703</name>
</gene>
<sequence>MNNGDDINNLLRTLGHDAGIYQDLAKYNASRAASRRAAMVRPVEPAAPVPQAPAAVPAVSPATPPVLRVVQTSPPAGSSSLSSILNRLASPQEPAPGDWRGAGAPTSSQHAPGQPSAQPARLDRLFGRLATRSAGSPDR</sequence>
<feature type="region of interest" description="Disordered" evidence="1">
    <location>
        <begin position="68"/>
        <end position="139"/>
    </location>
</feature>
<evidence type="ECO:0000313" key="2">
    <source>
        <dbReference type="EMBL" id="NYG33717.1"/>
    </source>
</evidence>
<evidence type="ECO:0000313" key="3">
    <source>
        <dbReference type="Proteomes" id="UP000518288"/>
    </source>
</evidence>
<reference evidence="2 3" key="1">
    <citation type="submission" date="2020-07" db="EMBL/GenBank/DDBJ databases">
        <title>Genomic Encyclopedia of Archaeal and Bacterial Type Strains, Phase II (KMG-II): from individual species to whole genera.</title>
        <authorList>
            <person name="Goeker M."/>
        </authorList>
    </citation>
    <scope>NUCLEOTIDE SEQUENCE [LARGE SCALE GENOMIC DNA]</scope>
    <source>
        <strain evidence="2 3">DSM 21226</strain>
    </source>
</reference>
<accession>A0A7Y9U7E5</accession>
<evidence type="ECO:0000256" key="1">
    <source>
        <dbReference type="SAM" id="MobiDB-lite"/>
    </source>
</evidence>
<protein>
    <submittedName>
        <fullName evidence="2">Uncharacterized protein</fullName>
    </submittedName>
</protein>
<keyword evidence="3" id="KW-1185">Reference proteome</keyword>